<keyword evidence="6" id="KW-0813">Transport</keyword>
<evidence type="ECO:0000256" key="5">
    <source>
        <dbReference type="ARBA" id="ARBA00022490"/>
    </source>
</evidence>
<dbReference type="NCBIfam" id="TIGR01003">
    <property type="entry name" value="PTS_HPr_family"/>
    <property type="match status" value="1"/>
</dbReference>
<dbReference type="InterPro" id="IPR050399">
    <property type="entry name" value="HPr"/>
</dbReference>
<comment type="function">
    <text evidence="1">General (non sugar-specific) component of the phosphoenolpyruvate-dependent sugar phosphotransferase system (sugar PTS). This major carbohydrate active-transport system catalyzes the phosphorylation of incoming sugar substrates concomitantly with their translocation across the cell membrane. The phosphoryl group from phosphoenolpyruvate (PEP) is transferred to the phosphoryl carrier protein HPr by enzyme I. Phospho-HPr then transfers it to the PTS EIIA domain.</text>
</comment>
<dbReference type="InterPro" id="IPR035895">
    <property type="entry name" value="HPr-like_sf"/>
</dbReference>
<feature type="domain" description="HPr" evidence="8">
    <location>
        <begin position="4"/>
        <end position="91"/>
    </location>
</feature>
<comment type="similarity">
    <text evidence="3">Belongs to the HPr family.</text>
</comment>
<evidence type="ECO:0000313" key="9">
    <source>
        <dbReference type="EMBL" id="NEY72648.1"/>
    </source>
</evidence>
<evidence type="ECO:0000259" key="8">
    <source>
        <dbReference type="PROSITE" id="PS51350"/>
    </source>
</evidence>
<keyword evidence="10" id="KW-1185">Reference proteome</keyword>
<dbReference type="NCBIfam" id="NF010352">
    <property type="entry name" value="PRK13780.1"/>
    <property type="match status" value="1"/>
</dbReference>
<accession>A0A6M0QC57</accession>
<dbReference type="PRINTS" id="PR00107">
    <property type="entry name" value="PHOSPHOCPHPR"/>
</dbReference>
<dbReference type="PROSITE" id="PS00369">
    <property type="entry name" value="PTS_HPR_HIS"/>
    <property type="match status" value="1"/>
</dbReference>
<dbReference type="Pfam" id="PF00381">
    <property type="entry name" value="PTS-HPr"/>
    <property type="match status" value="1"/>
</dbReference>
<dbReference type="GO" id="GO:0009401">
    <property type="term" value="P:phosphoenolpyruvate-dependent sugar phosphotransferase system"/>
    <property type="evidence" value="ECO:0007669"/>
    <property type="project" value="UniProtKB-KW"/>
</dbReference>
<sequence>MSTMAEKTFKITAESGVHARPATVLVQTAGQFNSEITVEYNERSVNLKSIMGVMSLGIPSGSQITISANGDDAEGAIDALTETIKKEGLGE</sequence>
<reference evidence="9 10" key="1">
    <citation type="submission" date="2020-02" db="EMBL/GenBank/DDBJ databases">
        <title>Bacillus aquiflavi sp. nov., isolated from yellow water of strong flavor Chinese baijiu in Yibin region of China.</title>
        <authorList>
            <person name="Xie J."/>
        </authorList>
    </citation>
    <scope>NUCLEOTIDE SEQUENCE [LARGE SCALE GENOMIC DNA]</scope>
    <source>
        <strain evidence="9 10">SA4</strain>
    </source>
</reference>
<evidence type="ECO:0000256" key="1">
    <source>
        <dbReference type="ARBA" id="ARBA00003681"/>
    </source>
</evidence>
<dbReference type="PROSITE" id="PS00589">
    <property type="entry name" value="PTS_HPR_SER"/>
    <property type="match status" value="1"/>
</dbReference>
<protein>
    <recommendedName>
        <fullName evidence="4">Phosphocarrier protein HPr</fullName>
    </recommendedName>
</protein>
<evidence type="ECO:0000313" key="10">
    <source>
        <dbReference type="Proteomes" id="UP000481043"/>
    </source>
</evidence>
<evidence type="ECO:0000256" key="4">
    <source>
        <dbReference type="ARBA" id="ARBA00020422"/>
    </source>
</evidence>
<dbReference type="Gene3D" id="3.30.1340.10">
    <property type="entry name" value="HPr-like"/>
    <property type="match status" value="1"/>
</dbReference>
<comment type="subcellular location">
    <subcellularLocation>
        <location evidence="2">Cytoplasm</location>
    </subcellularLocation>
</comment>
<keyword evidence="5" id="KW-0963">Cytoplasm</keyword>
<dbReference type="PANTHER" id="PTHR33705:SF2">
    <property type="entry name" value="PHOSPHOCARRIER PROTEIN NPR"/>
    <property type="match status" value="1"/>
</dbReference>
<dbReference type="Proteomes" id="UP000481043">
    <property type="component" value="Unassembled WGS sequence"/>
</dbReference>
<keyword evidence="6" id="KW-0762">Sugar transport</keyword>
<evidence type="ECO:0000256" key="6">
    <source>
        <dbReference type="ARBA" id="ARBA00022597"/>
    </source>
</evidence>
<dbReference type="EMBL" id="JAAIWM010000004">
    <property type="protein sequence ID" value="NEY72648.1"/>
    <property type="molecule type" value="Genomic_DNA"/>
</dbReference>
<proteinExistence type="inferred from homology"/>
<dbReference type="PROSITE" id="PS51350">
    <property type="entry name" value="PTS_HPR_DOM"/>
    <property type="match status" value="1"/>
</dbReference>
<dbReference type="PANTHER" id="PTHR33705">
    <property type="entry name" value="PHOSPHOCARRIER PROTEIN HPR"/>
    <property type="match status" value="1"/>
</dbReference>
<dbReference type="GO" id="GO:0005737">
    <property type="term" value="C:cytoplasm"/>
    <property type="evidence" value="ECO:0007669"/>
    <property type="project" value="UniProtKB-SubCell"/>
</dbReference>
<comment type="caution">
    <text evidence="9">The sequence shown here is derived from an EMBL/GenBank/DDBJ whole genome shotgun (WGS) entry which is preliminary data.</text>
</comment>
<name>A0A6M0QC57_9BACI</name>
<evidence type="ECO:0000256" key="7">
    <source>
        <dbReference type="ARBA" id="ARBA00022683"/>
    </source>
</evidence>
<evidence type="ECO:0000256" key="2">
    <source>
        <dbReference type="ARBA" id="ARBA00004496"/>
    </source>
</evidence>
<dbReference type="CDD" id="cd00367">
    <property type="entry name" value="PTS-HPr_like"/>
    <property type="match status" value="1"/>
</dbReference>
<dbReference type="InterPro" id="IPR002114">
    <property type="entry name" value="PTS_HPr_Ser_P_site"/>
</dbReference>
<keyword evidence="7" id="KW-0598">Phosphotransferase system</keyword>
<dbReference type="AlphaFoldDB" id="A0A6M0QC57"/>
<evidence type="ECO:0000256" key="3">
    <source>
        <dbReference type="ARBA" id="ARBA00010736"/>
    </source>
</evidence>
<dbReference type="InterPro" id="IPR000032">
    <property type="entry name" value="HPr-like"/>
</dbReference>
<dbReference type="SUPFAM" id="SSF55594">
    <property type="entry name" value="HPr-like"/>
    <property type="match status" value="1"/>
</dbReference>
<gene>
    <name evidence="9" type="ORF">G4D63_13005</name>
</gene>
<dbReference type="InterPro" id="IPR001020">
    <property type="entry name" value="PTS_HPr_His_P_site"/>
</dbReference>
<organism evidence="9 10">
    <name type="scientific">Bacillus mesophilus</name>
    <dbReference type="NCBI Taxonomy" id="1808955"/>
    <lineage>
        <taxon>Bacteria</taxon>
        <taxon>Bacillati</taxon>
        <taxon>Bacillota</taxon>
        <taxon>Bacilli</taxon>
        <taxon>Bacillales</taxon>
        <taxon>Bacillaceae</taxon>
        <taxon>Bacillus</taxon>
    </lineage>
</organism>